<feature type="chain" id="PRO_5046943584" evidence="2">
    <location>
        <begin position="27"/>
        <end position="224"/>
    </location>
</feature>
<gene>
    <name evidence="3" type="ORF">J2X15_003404</name>
</gene>
<protein>
    <submittedName>
        <fullName evidence="3">Membrane protein YgcG</fullName>
    </submittedName>
</protein>
<evidence type="ECO:0000256" key="2">
    <source>
        <dbReference type="SAM" id="SignalP"/>
    </source>
</evidence>
<name>A0ABU1ZTD3_9BURK</name>
<feature type="compositionally biased region" description="Gly residues" evidence="1">
    <location>
        <begin position="206"/>
        <end position="224"/>
    </location>
</feature>
<accession>A0ABU1ZTD3</accession>
<proteinExistence type="predicted"/>
<feature type="signal peptide" evidence="2">
    <location>
        <begin position="1"/>
        <end position="26"/>
    </location>
</feature>
<evidence type="ECO:0000256" key="1">
    <source>
        <dbReference type="SAM" id="MobiDB-lite"/>
    </source>
</evidence>
<organism evidence="3 4">
    <name type="scientific">Rhodoferax saidenbachensis</name>
    <dbReference type="NCBI Taxonomy" id="1484693"/>
    <lineage>
        <taxon>Bacteria</taxon>
        <taxon>Pseudomonadati</taxon>
        <taxon>Pseudomonadota</taxon>
        <taxon>Betaproteobacteria</taxon>
        <taxon>Burkholderiales</taxon>
        <taxon>Comamonadaceae</taxon>
        <taxon>Rhodoferax</taxon>
    </lineage>
</organism>
<evidence type="ECO:0000313" key="3">
    <source>
        <dbReference type="EMBL" id="MDR7308095.1"/>
    </source>
</evidence>
<evidence type="ECO:0000313" key="4">
    <source>
        <dbReference type="Proteomes" id="UP001268089"/>
    </source>
</evidence>
<dbReference type="EMBL" id="JAVDXO010000009">
    <property type="protein sequence ID" value="MDR7308095.1"/>
    <property type="molecule type" value="Genomic_DNA"/>
</dbReference>
<feature type="region of interest" description="Disordered" evidence="1">
    <location>
        <begin position="192"/>
        <end position="224"/>
    </location>
</feature>
<comment type="caution">
    <text evidence="3">The sequence shown here is derived from an EMBL/GenBank/DDBJ whole genome shotgun (WGS) entry which is preliminary data.</text>
</comment>
<keyword evidence="4" id="KW-1185">Reference proteome</keyword>
<keyword evidence="2" id="KW-0732">Signal</keyword>
<dbReference type="Proteomes" id="UP001268089">
    <property type="component" value="Unassembled WGS sequence"/>
</dbReference>
<dbReference type="RefSeq" id="WP_310344909.1">
    <property type="nucleotide sequence ID" value="NZ_JAVDXO010000009.1"/>
</dbReference>
<reference evidence="3 4" key="1">
    <citation type="submission" date="2023-07" db="EMBL/GenBank/DDBJ databases">
        <title>Sorghum-associated microbial communities from plants grown in Nebraska, USA.</title>
        <authorList>
            <person name="Schachtman D."/>
        </authorList>
    </citation>
    <scope>NUCLEOTIDE SEQUENCE [LARGE SCALE GENOMIC DNA]</scope>
    <source>
        <strain evidence="3 4">BE308</strain>
    </source>
</reference>
<sequence>MKNILRAPRMLTTLCMGLGLAAAALAQTAPTPPAPTAPIATAPRPASDKLVGDYTVWAGSRPNAEALVLGLRNGSSVTLGAAASGTTFTPSTTTKLGTGEVNIALSLAKTSLAQQGITQPTPAQIAAALNGGTVTTAKGTQTLPGVLAQRQSGMGWGQIAHAMGVKLGSVVSASKSGKGTTGTQYAKAKLHDKAGSAGTHGKGEHGGGGSSGGGGGGGGGGGKK</sequence>